<feature type="region of interest" description="Disordered" evidence="2">
    <location>
        <begin position="109"/>
        <end position="151"/>
    </location>
</feature>
<reference evidence="5 6" key="1">
    <citation type="submission" date="2020-04" db="EMBL/GenBank/DDBJ databases">
        <authorList>
            <person name="Hitch T.C.A."/>
            <person name="Wylensek D."/>
            <person name="Clavel T."/>
        </authorList>
    </citation>
    <scope>NUCLEOTIDE SEQUENCE [LARGE SCALE GENOMIC DNA]</scope>
    <source>
        <strain evidence="5 6">WCA-380-WT-3C</strain>
    </source>
</reference>
<sequence>MADNKKYYYLKLADDFFNRQEIVFIEKMKDGDKYIVVLLKLYLLSLKDDGRLSFKKLVPYDTKMLATITKKSENFIKKAINLFEKYELIEVLDTGIIYMNDIQSFIGKSSTEADRKREQRKRVKAEKEQNAKNTSDENMGHLSDICPPNVHERIENRDKRIENRELQQEIDKNILESSPRDEQATSSLSSLFEFWESNGFGMLAPKTRQDLAYWVEDFQEIGATEQEALELIQEALNLAINANARRYNYVNGILKNWEAKRYTSVKQVNADRKTSAGMRKDMTDRQREDYEKVEREAMENPNSIYNAF</sequence>
<dbReference type="InterPro" id="IPR006343">
    <property type="entry name" value="DnaB/C_C"/>
</dbReference>
<dbReference type="Pfam" id="PF09681">
    <property type="entry name" value="Phage_rep_org_N"/>
    <property type="match status" value="1"/>
</dbReference>
<dbReference type="NCBIfam" id="TIGR01446">
    <property type="entry name" value="DnaD_dom"/>
    <property type="match status" value="1"/>
</dbReference>
<dbReference type="InterPro" id="IPR010056">
    <property type="entry name" value="Phage_rep_org__N"/>
</dbReference>
<evidence type="ECO:0000256" key="1">
    <source>
        <dbReference type="ARBA" id="ARBA00093462"/>
    </source>
</evidence>
<feature type="domain" description="Phage replisome organiser N-terminal" evidence="4">
    <location>
        <begin position="9"/>
        <end position="124"/>
    </location>
</feature>
<comment type="caution">
    <text evidence="5">The sequence shown here is derived from an EMBL/GenBank/DDBJ whole genome shotgun (WGS) entry which is preliminary data.</text>
</comment>
<dbReference type="RefSeq" id="WP_168931452.1">
    <property type="nucleotide sequence ID" value="NZ_JABAFV010000015.1"/>
</dbReference>
<feature type="compositionally biased region" description="Basic and acidic residues" evidence="2">
    <location>
        <begin position="125"/>
        <end position="139"/>
    </location>
</feature>
<protein>
    <submittedName>
        <fullName evidence="5">DnaD domain protein</fullName>
    </submittedName>
</protein>
<organism evidence="5 6">
    <name type="scientific">Enterococcus cecorum</name>
    <dbReference type="NCBI Taxonomy" id="44008"/>
    <lineage>
        <taxon>Bacteria</taxon>
        <taxon>Bacillati</taxon>
        <taxon>Bacillota</taxon>
        <taxon>Bacilli</taxon>
        <taxon>Lactobacillales</taxon>
        <taxon>Enterococcaceae</taxon>
        <taxon>Enterococcus</taxon>
    </lineage>
</organism>
<dbReference type="Proteomes" id="UP000588071">
    <property type="component" value="Unassembled WGS sequence"/>
</dbReference>
<dbReference type="PANTHER" id="PTHR37293">
    <property type="entry name" value="PHAGE REPLICATION PROTEIN-RELATED"/>
    <property type="match status" value="1"/>
</dbReference>
<evidence type="ECO:0000256" key="2">
    <source>
        <dbReference type="SAM" id="MobiDB-lite"/>
    </source>
</evidence>
<dbReference type="AlphaFoldDB" id="A0A7X9RM65"/>
<evidence type="ECO:0000313" key="5">
    <source>
        <dbReference type="EMBL" id="NME50326.1"/>
    </source>
</evidence>
<dbReference type="Pfam" id="PF07261">
    <property type="entry name" value="DnaB_2"/>
    <property type="match status" value="1"/>
</dbReference>
<dbReference type="NCBIfam" id="TIGR01714">
    <property type="entry name" value="phage_rep_org_N"/>
    <property type="match status" value="1"/>
</dbReference>
<feature type="compositionally biased region" description="Basic and acidic residues" evidence="2">
    <location>
        <begin position="269"/>
        <end position="288"/>
    </location>
</feature>
<comment type="similarity">
    <text evidence="1">Belongs to the DnaB/DnaD family.</text>
</comment>
<dbReference type="InterPro" id="IPR053162">
    <property type="entry name" value="DnaD"/>
</dbReference>
<dbReference type="Gene3D" id="1.10.10.630">
    <property type="entry name" value="DnaD domain-like"/>
    <property type="match status" value="1"/>
</dbReference>
<dbReference type="SUPFAM" id="SSF158499">
    <property type="entry name" value="DnaD domain-like"/>
    <property type="match status" value="1"/>
</dbReference>
<name>A0A7X9RM65_9ENTE</name>
<proteinExistence type="inferred from homology"/>
<dbReference type="PANTHER" id="PTHR37293:SF5">
    <property type="entry name" value="DNA REPLICATION PROTEIN"/>
    <property type="match status" value="1"/>
</dbReference>
<feature type="domain" description="DnaB/C C-terminal" evidence="3">
    <location>
        <begin position="192"/>
        <end position="270"/>
    </location>
</feature>
<dbReference type="InterPro" id="IPR034829">
    <property type="entry name" value="DnaD-like_sf"/>
</dbReference>
<feature type="region of interest" description="Disordered" evidence="2">
    <location>
        <begin position="268"/>
        <end position="288"/>
    </location>
</feature>
<dbReference type="EMBL" id="JABAFV010000015">
    <property type="protein sequence ID" value="NME50326.1"/>
    <property type="molecule type" value="Genomic_DNA"/>
</dbReference>
<gene>
    <name evidence="5" type="ORF">HF857_08875</name>
</gene>
<evidence type="ECO:0000313" key="6">
    <source>
        <dbReference type="Proteomes" id="UP000588071"/>
    </source>
</evidence>
<accession>A0A7X9RM65</accession>
<evidence type="ECO:0000259" key="3">
    <source>
        <dbReference type="Pfam" id="PF07261"/>
    </source>
</evidence>
<evidence type="ECO:0000259" key="4">
    <source>
        <dbReference type="Pfam" id="PF09681"/>
    </source>
</evidence>